<accession>A0A8X6LS54</accession>
<feature type="compositionally biased region" description="Polar residues" evidence="1">
    <location>
        <begin position="206"/>
        <end position="221"/>
    </location>
</feature>
<gene>
    <name evidence="3" type="ORF">TNCT_575801</name>
</gene>
<feature type="region of interest" description="Disordered" evidence="1">
    <location>
        <begin position="206"/>
        <end position="226"/>
    </location>
</feature>
<sequence length="370" mass="42589">MEQSTGRYRCEFCQLHFNDFKQYIDHRYNYHDEPSFPKDDGASAQNSLKTLKTYCEMQIENFCKVKQRKNSGFTDSSSDNLNHPLELSVSKKIQFPHDKITEITTTSTCSRKITGYRRAASSSYNSNSDNSRKYALLSFKKIQTEQVNLDMHPELNTNQPSLSTEYVPLEIFSQGINEQLNKNKAPASDHKKIKFLRQCSFSARNNENSNAVEPSAISGTRNKSEKLQQIKTNDFEVSRRYSPISPGTNVMNLQFNTSQQTISRECSPLEICSEGMNEQMDRNQSPAFEHRQMQFLRQGNNENSYAVEPSAISGIRNISESLQQTETNDFEVSRRYNPISPGTNEMNLQFNTSKQTISRECSLWNFVRKQ</sequence>
<dbReference type="PROSITE" id="PS00028">
    <property type="entry name" value="ZINC_FINGER_C2H2_1"/>
    <property type="match status" value="1"/>
</dbReference>
<comment type="caution">
    <text evidence="3">The sequence shown here is derived from an EMBL/GenBank/DDBJ whole genome shotgun (WGS) entry which is preliminary data.</text>
</comment>
<keyword evidence="4" id="KW-1185">Reference proteome</keyword>
<dbReference type="InterPro" id="IPR013087">
    <property type="entry name" value="Znf_C2H2_type"/>
</dbReference>
<evidence type="ECO:0000256" key="1">
    <source>
        <dbReference type="SAM" id="MobiDB-lite"/>
    </source>
</evidence>
<reference evidence="3" key="1">
    <citation type="submission" date="2020-07" db="EMBL/GenBank/DDBJ databases">
        <title>Multicomponent nature underlies the extraordinary mechanical properties of spider dragline silk.</title>
        <authorList>
            <person name="Kono N."/>
            <person name="Nakamura H."/>
            <person name="Mori M."/>
            <person name="Yoshida Y."/>
            <person name="Ohtoshi R."/>
            <person name="Malay A.D."/>
            <person name="Moran D.A.P."/>
            <person name="Tomita M."/>
            <person name="Numata K."/>
            <person name="Arakawa K."/>
        </authorList>
    </citation>
    <scope>NUCLEOTIDE SEQUENCE</scope>
</reference>
<evidence type="ECO:0000313" key="4">
    <source>
        <dbReference type="Proteomes" id="UP000887116"/>
    </source>
</evidence>
<dbReference type="Proteomes" id="UP000887116">
    <property type="component" value="Unassembled WGS sequence"/>
</dbReference>
<dbReference type="AlphaFoldDB" id="A0A8X6LS54"/>
<dbReference type="EMBL" id="BMAO01007806">
    <property type="protein sequence ID" value="GFR18642.1"/>
    <property type="molecule type" value="Genomic_DNA"/>
</dbReference>
<proteinExistence type="predicted"/>
<organism evidence="3 4">
    <name type="scientific">Trichonephila clavata</name>
    <name type="common">Joro spider</name>
    <name type="synonym">Nephila clavata</name>
    <dbReference type="NCBI Taxonomy" id="2740835"/>
    <lineage>
        <taxon>Eukaryota</taxon>
        <taxon>Metazoa</taxon>
        <taxon>Ecdysozoa</taxon>
        <taxon>Arthropoda</taxon>
        <taxon>Chelicerata</taxon>
        <taxon>Arachnida</taxon>
        <taxon>Araneae</taxon>
        <taxon>Araneomorphae</taxon>
        <taxon>Entelegynae</taxon>
        <taxon>Araneoidea</taxon>
        <taxon>Nephilidae</taxon>
        <taxon>Trichonephila</taxon>
    </lineage>
</organism>
<evidence type="ECO:0000313" key="3">
    <source>
        <dbReference type="EMBL" id="GFR18642.1"/>
    </source>
</evidence>
<protein>
    <recommendedName>
        <fullName evidence="2">C2H2-type domain-containing protein</fullName>
    </recommendedName>
</protein>
<feature type="domain" description="C2H2-type" evidence="2">
    <location>
        <begin position="10"/>
        <end position="31"/>
    </location>
</feature>
<name>A0A8X6LS54_TRICU</name>
<evidence type="ECO:0000259" key="2">
    <source>
        <dbReference type="PROSITE" id="PS00028"/>
    </source>
</evidence>